<comment type="caution">
    <text evidence="7">The sequence shown here is derived from an EMBL/GenBank/DDBJ whole genome shotgun (WGS) entry which is preliminary data.</text>
</comment>
<feature type="transmembrane region" description="Helical" evidence="6">
    <location>
        <begin position="198"/>
        <end position="219"/>
    </location>
</feature>
<dbReference type="AlphaFoldDB" id="A0A8J3MMF6"/>
<keyword evidence="2" id="KW-1003">Cell membrane</keyword>
<keyword evidence="5 6" id="KW-0472">Membrane</keyword>
<accession>A0A8J3MMF6</accession>
<keyword evidence="8" id="KW-1185">Reference proteome</keyword>
<feature type="transmembrane region" description="Helical" evidence="6">
    <location>
        <begin position="133"/>
        <end position="158"/>
    </location>
</feature>
<dbReference type="NCBIfam" id="TIGR00765">
    <property type="entry name" value="yihY_not_rbn"/>
    <property type="match status" value="1"/>
</dbReference>
<evidence type="ECO:0000256" key="5">
    <source>
        <dbReference type="ARBA" id="ARBA00023136"/>
    </source>
</evidence>
<feature type="transmembrane region" description="Helical" evidence="6">
    <location>
        <begin position="231"/>
        <end position="255"/>
    </location>
</feature>
<comment type="subcellular location">
    <subcellularLocation>
        <location evidence="1">Cell membrane</location>
        <topology evidence="1">Multi-pass membrane protein</topology>
    </subcellularLocation>
</comment>
<dbReference type="PANTHER" id="PTHR30213">
    <property type="entry name" value="INNER MEMBRANE PROTEIN YHJD"/>
    <property type="match status" value="1"/>
</dbReference>
<feature type="transmembrane region" description="Helical" evidence="6">
    <location>
        <begin position="170"/>
        <end position="191"/>
    </location>
</feature>
<evidence type="ECO:0000313" key="7">
    <source>
        <dbReference type="EMBL" id="GHM59147.1"/>
    </source>
</evidence>
<sequence length="274" mass="31262">MKKISKCIYYAFKDTIAHGGEEYSGYLAFIILLSIFPFLVFLTTLAATVTNFLNQYDIDKRLLSFITENMPSDMMSSLMPRINEIVSGPPQNLLTLAIIGAIWTASSAVEGIRGILNKVYRVSSPPSYILRRLLSVIQFLIITLIIIITIMCATLIPILEDSFNWKISSYIRFIIVEFVLFITICWLYFLLPNVKQKFINVIPGSIMVIILWTLSAIAFTKYLQTFHQLSIIYGSLAGIIASLLFFYILSFIFIYGAEFNYKFKHCNSAQKDIK</sequence>
<evidence type="ECO:0000256" key="6">
    <source>
        <dbReference type="SAM" id="Phobius"/>
    </source>
</evidence>
<dbReference type="PIRSF" id="PIRSF035875">
    <property type="entry name" value="RNase_BN"/>
    <property type="match status" value="1"/>
</dbReference>
<keyword evidence="3 6" id="KW-0812">Transmembrane</keyword>
<protein>
    <recommendedName>
        <fullName evidence="9">YihY/virulence factor BrkB family protein</fullName>
    </recommendedName>
</protein>
<dbReference type="EMBL" id="BNGU01000003">
    <property type="protein sequence ID" value="GHM59147.1"/>
    <property type="molecule type" value="Genomic_DNA"/>
</dbReference>
<proteinExistence type="predicted"/>
<dbReference type="Proteomes" id="UP000637906">
    <property type="component" value="Unassembled WGS sequence"/>
</dbReference>
<keyword evidence="4 6" id="KW-1133">Transmembrane helix</keyword>
<feature type="transmembrane region" description="Helical" evidence="6">
    <location>
        <begin position="93"/>
        <end position="112"/>
    </location>
</feature>
<dbReference type="PANTHER" id="PTHR30213:SF0">
    <property type="entry name" value="UPF0761 MEMBRANE PROTEIN YIHY"/>
    <property type="match status" value="1"/>
</dbReference>
<evidence type="ECO:0000256" key="1">
    <source>
        <dbReference type="ARBA" id="ARBA00004651"/>
    </source>
</evidence>
<gene>
    <name evidence="7" type="ORF">sL5_01400</name>
</gene>
<evidence type="ECO:0000313" key="8">
    <source>
        <dbReference type="Proteomes" id="UP000637906"/>
    </source>
</evidence>
<organism evidence="7 8">
    <name type="scientific">Candidatus Mesenet longicola</name>
    <dbReference type="NCBI Taxonomy" id="1892558"/>
    <lineage>
        <taxon>Bacteria</taxon>
        <taxon>Pseudomonadati</taxon>
        <taxon>Pseudomonadota</taxon>
        <taxon>Alphaproteobacteria</taxon>
        <taxon>Rickettsiales</taxon>
        <taxon>Anaplasmataceae</taxon>
        <taxon>Candidatus Mesenet</taxon>
    </lineage>
</organism>
<evidence type="ECO:0000256" key="4">
    <source>
        <dbReference type="ARBA" id="ARBA00022989"/>
    </source>
</evidence>
<evidence type="ECO:0008006" key="9">
    <source>
        <dbReference type="Google" id="ProtNLM"/>
    </source>
</evidence>
<evidence type="ECO:0000256" key="3">
    <source>
        <dbReference type="ARBA" id="ARBA00022692"/>
    </source>
</evidence>
<feature type="transmembrane region" description="Helical" evidence="6">
    <location>
        <begin position="26"/>
        <end position="53"/>
    </location>
</feature>
<dbReference type="GO" id="GO:0005886">
    <property type="term" value="C:plasma membrane"/>
    <property type="evidence" value="ECO:0007669"/>
    <property type="project" value="UniProtKB-SubCell"/>
</dbReference>
<reference evidence="7 8" key="1">
    <citation type="journal article" date="2021" name="Microb. Ecol.">
        <title>Candidatus Mesenet longicola: Novel Endosymbionts of Brontispa longissima that Induce Cytoplasmic Incompatibility.</title>
        <authorList>
            <person name="Takano S."/>
            <person name="Gotoh Y."/>
            <person name="Hayashi T."/>
        </authorList>
    </citation>
    <scope>NUCLEOTIDE SEQUENCE [LARGE SCALE GENOMIC DNA]</scope>
    <source>
        <strain evidence="7">L5</strain>
    </source>
</reference>
<name>A0A8J3MMF6_9RICK</name>
<dbReference type="Pfam" id="PF03631">
    <property type="entry name" value="Virul_fac_BrkB"/>
    <property type="match status" value="1"/>
</dbReference>
<evidence type="ECO:0000256" key="2">
    <source>
        <dbReference type="ARBA" id="ARBA00022475"/>
    </source>
</evidence>
<dbReference type="InterPro" id="IPR017039">
    <property type="entry name" value="Virul_fac_BrkB"/>
</dbReference>